<evidence type="ECO:0000259" key="10">
    <source>
        <dbReference type="Pfam" id="PF02882"/>
    </source>
</evidence>
<evidence type="ECO:0000256" key="8">
    <source>
        <dbReference type="ARBA" id="ARBA00023268"/>
    </source>
</evidence>
<evidence type="ECO:0000256" key="7">
    <source>
        <dbReference type="ARBA" id="ARBA00023167"/>
    </source>
</evidence>
<evidence type="ECO:0000256" key="5">
    <source>
        <dbReference type="ARBA" id="ARBA00022857"/>
    </source>
</evidence>
<dbReference type="EMBL" id="MEVN01000046">
    <property type="protein sequence ID" value="OGC56163.1"/>
    <property type="molecule type" value="Genomic_DNA"/>
</dbReference>
<dbReference type="GO" id="GO:0009086">
    <property type="term" value="P:methionine biosynthetic process"/>
    <property type="evidence" value="ECO:0007669"/>
    <property type="project" value="UniProtKB-KW"/>
</dbReference>
<evidence type="ECO:0000256" key="4">
    <source>
        <dbReference type="ARBA" id="ARBA00022801"/>
    </source>
</evidence>
<accession>A0A1F4VHD3</accession>
<evidence type="ECO:0000313" key="12">
    <source>
        <dbReference type="Proteomes" id="UP000177763"/>
    </source>
</evidence>
<evidence type="ECO:0000313" key="11">
    <source>
        <dbReference type="EMBL" id="OGC56163.1"/>
    </source>
</evidence>
<comment type="pathway">
    <text evidence="1">One-carbon metabolism; tetrahydrofolate interconversion.</text>
</comment>
<dbReference type="InterPro" id="IPR020630">
    <property type="entry name" value="THF_DH/CycHdrlase_cat_dom"/>
</dbReference>
<evidence type="ECO:0000256" key="1">
    <source>
        <dbReference type="ARBA" id="ARBA00004777"/>
    </source>
</evidence>
<keyword evidence="8" id="KW-0511">Multifunctional enzyme</keyword>
<keyword evidence="3" id="KW-0658">Purine biosynthesis</keyword>
<gene>
    <name evidence="11" type="ORF">A3H26_02230</name>
</gene>
<dbReference type="InterPro" id="IPR000672">
    <property type="entry name" value="THF_DH/CycHdrlase"/>
</dbReference>
<evidence type="ECO:0008006" key="13">
    <source>
        <dbReference type="Google" id="ProtNLM"/>
    </source>
</evidence>
<reference evidence="11 12" key="1">
    <citation type="journal article" date="2016" name="Nat. Commun.">
        <title>Thousands of microbial genomes shed light on interconnected biogeochemical processes in an aquifer system.</title>
        <authorList>
            <person name="Anantharaman K."/>
            <person name="Brown C.T."/>
            <person name="Hug L.A."/>
            <person name="Sharon I."/>
            <person name="Castelle C.J."/>
            <person name="Probst A.J."/>
            <person name="Thomas B.C."/>
            <person name="Singh A."/>
            <person name="Wilkins M.J."/>
            <person name="Karaoz U."/>
            <person name="Brodie E.L."/>
            <person name="Williams K.H."/>
            <person name="Hubbard S.S."/>
            <person name="Banfield J.F."/>
        </authorList>
    </citation>
    <scope>NUCLEOTIDE SEQUENCE [LARGE SCALE GENOMIC DNA]</scope>
</reference>
<comment type="caution">
    <text evidence="11">The sequence shown here is derived from an EMBL/GenBank/DDBJ whole genome shotgun (WGS) entry which is preliminary data.</text>
</comment>
<dbReference type="STRING" id="1802630.A3H26_02230"/>
<evidence type="ECO:0000256" key="3">
    <source>
        <dbReference type="ARBA" id="ARBA00022755"/>
    </source>
</evidence>
<keyword evidence="7" id="KW-0486">Methionine biosynthesis</keyword>
<evidence type="ECO:0000259" key="9">
    <source>
        <dbReference type="Pfam" id="PF00763"/>
    </source>
</evidence>
<keyword evidence="6" id="KW-0560">Oxidoreductase</keyword>
<keyword evidence="4" id="KW-0378">Hydrolase</keyword>
<evidence type="ECO:0000256" key="2">
    <source>
        <dbReference type="ARBA" id="ARBA00022563"/>
    </source>
</evidence>
<dbReference type="InterPro" id="IPR036291">
    <property type="entry name" value="NAD(P)-bd_dom_sf"/>
</dbReference>
<organism evidence="11 12">
    <name type="scientific">candidate division WWE3 bacterium RIFCSPLOWO2_12_FULL_36_10</name>
    <dbReference type="NCBI Taxonomy" id="1802630"/>
    <lineage>
        <taxon>Bacteria</taxon>
        <taxon>Katanobacteria</taxon>
    </lineage>
</organism>
<dbReference type="PANTHER" id="PTHR48099:SF5">
    <property type="entry name" value="C-1-TETRAHYDROFOLATE SYNTHASE, CYTOPLASMIC"/>
    <property type="match status" value="1"/>
</dbReference>
<dbReference type="Gene3D" id="3.40.50.10860">
    <property type="entry name" value="Leucine Dehydrogenase, chain A, domain 1"/>
    <property type="match status" value="1"/>
</dbReference>
<sequence length="258" mass="28153">MQLFSGVQNAQILDKQIALYLSKQAQNSIGTLGIIQVGNDPASSKYTELKLNYCKKINIPAEYFKIDESLSDLEIGNKIEEITSISYLTSVILQLPLPRKSLDKLIQKIPPEKDVDCLLGTNFQFLQADSFKTKSRYSPIIRAGEYFLYSNNIKLARLETIIIGGGVLVGNPIKNYLISRGAGVKVIDNYKIGHKLVTSLVILSTGIPNLVKGEDLQDGCNVIDFGSSILNGKTCGDLDMNSQLQHLGTISPSPGGMG</sequence>
<dbReference type="Gene3D" id="3.40.50.720">
    <property type="entry name" value="NAD(P)-binding Rossmann-like Domain"/>
    <property type="match status" value="1"/>
</dbReference>
<dbReference type="GO" id="GO:0005829">
    <property type="term" value="C:cytosol"/>
    <property type="evidence" value="ECO:0007669"/>
    <property type="project" value="TreeGrafter"/>
</dbReference>
<keyword evidence="2" id="KW-0554">One-carbon metabolism</keyword>
<evidence type="ECO:0000256" key="6">
    <source>
        <dbReference type="ARBA" id="ARBA00023002"/>
    </source>
</evidence>
<dbReference type="Pfam" id="PF02882">
    <property type="entry name" value="THF_DHG_CYH_C"/>
    <property type="match status" value="1"/>
</dbReference>
<name>A0A1F4VHD3_UNCKA</name>
<dbReference type="SUPFAM" id="SSF51735">
    <property type="entry name" value="NAD(P)-binding Rossmann-fold domains"/>
    <property type="match status" value="1"/>
</dbReference>
<keyword evidence="5" id="KW-0521">NADP</keyword>
<dbReference type="GO" id="GO:0035999">
    <property type="term" value="P:tetrahydrofolate interconversion"/>
    <property type="evidence" value="ECO:0007669"/>
    <property type="project" value="TreeGrafter"/>
</dbReference>
<feature type="domain" description="Tetrahydrofolate dehydrogenase/cyclohydrolase catalytic" evidence="9">
    <location>
        <begin position="10"/>
        <end position="116"/>
    </location>
</feature>
<keyword evidence="7" id="KW-0028">Amino-acid biosynthesis</keyword>
<dbReference type="Pfam" id="PF00763">
    <property type="entry name" value="THF_DHG_CYH"/>
    <property type="match status" value="1"/>
</dbReference>
<dbReference type="GO" id="GO:0004477">
    <property type="term" value="F:methenyltetrahydrofolate cyclohydrolase activity"/>
    <property type="evidence" value="ECO:0007669"/>
    <property type="project" value="TreeGrafter"/>
</dbReference>
<dbReference type="GO" id="GO:0006164">
    <property type="term" value="P:purine nucleotide biosynthetic process"/>
    <property type="evidence" value="ECO:0007669"/>
    <property type="project" value="UniProtKB-KW"/>
</dbReference>
<dbReference type="Proteomes" id="UP000177763">
    <property type="component" value="Unassembled WGS sequence"/>
</dbReference>
<dbReference type="PRINTS" id="PR00085">
    <property type="entry name" value="THFDHDRGNASE"/>
</dbReference>
<dbReference type="GO" id="GO:0004488">
    <property type="term" value="F:methylenetetrahydrofolate dehydrogenase (NADP+) activity"/>
    <property type="evidence" value="ECO:0007669"/>
    <property type="project" value="InterPro"/>
</dbReference>
<feature type="non-terminal residue" evidence="11">
    <location>
        <position position="258"/>
    </location>
</feature>
<feature type="domain" description="Tetrahydrofolate dehydrogenase/cyclohydrolase NAD(P)-binding" evidence="10">
    <location>
        <begin position="148"/>
        <end position="258"/>
    </location>
</feature>
<proteinExistence type="predicted"/>
<dbReference type="PANTHER" id="PTHR48099">
    <property type="entry name" value="C-1-TETRAHYDROFOLATE SYNTHASE, CYTOPLASMIC-RELATED"/>
    <property type="match status" value="1"/>
</dbReference>
<dbReference type="AlphaFoldDB" id="A0A1F4VHD3"/>
<protein>
    <recommendedName>
        <fullName evidence="13">Tetrahydrofolate dehydrogenase/cyclohydrolase NAD(P)-binding domain-containing protein</fullName>
    </recommendedName>
</protein>
<dbReference type="InterPro" id="IPR020631">
    <property type="entry name" value="THF_DH/CycHdrlase_NAD-bd_dom"/>
</dbReference>
<dbReference type="InterPro" id="IPR046346">
    <property type="entry name" value="Aminoacid_DH-like_N_sf"/>
</dbReference>
<dbReference type="SUPFAM" id="SSF53223">
    <property type="entry name" value="Aminoacid dehydrogenase-like, N-terminal domain"/>
    <property type="match status" value="1"/>
</dbReference>